<dbReference type="Pfam" id="PF12634">
    <property type="entry name" value="Inp1"/>
    <property type="match status" value="1"/>
</dbReference>
<dbReference type="GO" id="GO:0045033">
    <property type="term" value="P:peroxisome inheritance"/>
    <property type="evidence" value="ECO:0007669"/>
    <property type="project" value="InterPro"/>
</dbReference>
<reference evidence="7 8" key="1">
    <citation type="submission" date="2013-03" db="EMBL/GenBank/DDBJ databases">
        <title>The Genome Sequence of Phialophora europaea CBS 101466.</title>
        <authorList>
            <consortium name="The Broad Institute Genomics Platform"/>
            <person name="Cuomo C."/>
            <person name="de Hoog S."/>
            <person name="Gorbushina A."/>
            <person name="Walker B."/>
            <person name="Young S.K."/>
            <person name="Zeng Q."/>
            <person name="Gargeya S."/>
            <person name="Fitzgerald M."/>
            <person name="Haas B."/>
            <person name="Abouelleil A."/>
            <person name="Allen A.W."/>
            <person name="Alvarado L."/>
            <person name="Arachchi H.M."/>
            <person name="Berlin A.M."/>
            <person name="Chapman S.B."/>
            <person name="Gainer-Dewar J."/>
            <person name="Goldberg J."/>
            <person name="Griggs A."/>
            <person name="Gujja S."/>
            <person name="Hansen M."/>
            <person name="Howarth C."/>
            <person name="Imamovic A."/>
            <person name="Ireland A."/>
            <person name="Larimer J."/>
            <person name="McCowan C."/>
            <person name="Murphy C."/>
            <person name="Pearson M."/>
            <person name="Poon T.W."/>
            <person name="Priest M."/>
            <person name="Roberts A."/>
            <person name="Saif S."/>
            <person name="Shea T."/>
            <person name="Sisk P."/>
            <person name="Sykes S."/>
            <person name="Wortman J."/>
            <person name="Nusbaum C."/>
            <person name="Birren B."/>
        </authorList>
    </citation>
    <scope>NUCLEOTIDE SEQUENCE [LARGE SCALE GENOMIC DNA]</scope>
    <source>
        <strain evidence="7 8">CBS 101466</strain>
    </source>
</reference>
<dbReference type="VEuPathDB" id="FungiDB:HMPREF1541_03461"/>
<keyword evidence="5" id="KW-0472">Membrane</keyword>
<evidence type="ECO:0000256" key="1">
    <source>
        <dbReference type="ARBA" id="ARBA00003594"/>
    </source>
</evidence>
<dbReference type="GO" id="GO:0005780">
    <property type="term" value="C:extrinsic component of intraperoxisomal membrane"/>
    <property type="evidence" value="ECO:0007669"/>
    <property type="project" value="InterPro"/>
</dbReference>
<feature type="region of interest" description="Disordered" evidence="6">
    <location>
        <begin position="488"/>
        <end position="512"/>
    </location>
</feature>
<accession>W2RYW8</accession>
<gene>
    <name evidence="7" type="ORF">HMPREF1541_03461</name>
</gene>
<feature type="compositionally biased region" description="Acidic residues" evidence="6">
    <location>
        <begin position="707"/>
        <end position="716"/>
    </location>
</feature>
<evidence type="ECO:0000256" key="3">
    <source>
        <dbReference type="ARBA" id="ARBA00010707"/>
    </source>
</evidence>
<proteinExistence type="inferred from homology"/>
<evidence type="ECO:0000256" key="2">
    <source>
        <dbReference type="ARBA" id="ARBA00004421"/>
    </source>
</evidence>
<feature type="region of interest" description="Disordered" evidence="6">
    <location>
        <begin position="644"/>
        <end position="716"/>
    </location>
</feature>
<dbReference type="STRING" id="1220924.W2RYW8"/>
<keyword evidence="8" id="KW-1185">Reference proteome</keyword>
<dbReference type="RefSeq" id="XP_008716034.1">
    <property type="nucleotide sequence ID" value="XM_008717812.1"/>
</dbReference>
<protein>
    <recommendedName>
        <fullName evidence="4">Inheritance of peroxisomes protein 1</fullName>
    </recommendedName>
</protein>
<dbReference type="InterPro" id="IPR024758">
    <property type="entry name" value="Inp1"/>
</dbReference>
<dbReference type="AlphaFoldDB" id="W2RYW8"/>
<comment type="similarity">
    <text evidence="3">Belongs to the INP1 family.</text>
</comment>
<evidence type="ECO:0000256" key="6">
    <source>
        <dbReference type="SAM" id="MobiDB-lite"/>
    </source>
</evidence>
<feature type="compositionally biased region" description="Low complexity" evidence="6">
    <location>
        <begin position="225"/>
        <end position="242"/>
    </location>
</feature>
<dbReference type="OrthoDB" id="4097008at2759"/>
<feature type="region of interest" description="Disordered" evidence="6">
    <location>
        <begin position="528"/>
        <end position="598"/>
    </location>
</feature>
<dbReference type="eggNOG" id="ENOG502S7ZC">
    <property type="taxonomic scope" value="Eukaryota"/>
</dbReference>
<evidence type="ECO:0000313" key="8">
    <source>
        <dbReference type="Proteomes" id="UP000030752"/>
    </source>
</evidence>
<comment type="function">
    <text evidence="1">Required for peroxisome inheritance.</text>
</comment>
<evidence type="ECO:0000256" key="4">
    <source>
        <dbReference type="ARBA" id="ARBA00021397"/>
    </source>
</evidence>
<feature type="region of interest" description="Disordered" evidence="6">
    <location>
        <begin position="375"/>
        <end position="426"/>
    </location>
</feature>
<dbReference type="HOGENOM" id="CLU_364859_0_0_1"/>
<comment type="subcellular location">
    <subcellularLocation>
        <location evidence="2">Peroxisome membrane</location>
        <topology evidence="2">Peripheral membrane protein</topology>
    </subcellularLocation>
</comment>
<feature type="compositionally biased region" description="Polar residues" evidence="6">
    <location>
        <begin position="541"/>
        <end position="563"/>
    </location>
</feature>
<feature type="compositionally biased region" description="Polar residues" evidence="6">
    <location>
        <begin position="380"/>
        <end position="426"/>
    </location>
</feature>
<dbReference type="Proteomes" id="UP000030752">
    <property type="component" value="Unassembled WGS sequence"/>
</dbReference>
<organism evidence="7 8">
    <name type="scientific">Cyphellophora europaea (strain CBS 101466)</name>
    <name type="common">Phialophora europaea</name>
    <dbReference type="NCBI Taxonomy" id="1220924"/>
    <lineage>
        <taxon>Eukaryota</taxon>
        <taxon>Fungi</taxon>
        <taxon>Dikarya</taxon>
        <taxon>Ascomycota</taxon>
        <taxon>Pezizomycotina</taxon>
        <taxon>Eurotiomycetes</taxon>
        <taxon>Chaetothyriomycetidae</taxon>
        <taxon>Chaetothyriales</taxon>
        <taxon>Cyphellophoraceae</taxon>
        <taxon>Cyphellophora</taxon>
    </lineage>
</organism>
<feature type="compositionally biased region" description="Basic and acidic residues" evidence="6">
    <location>
        <begin position="697"/>
        <end position="706"/>
    </location>
</feature>
<evidence type="ECO:0000256" key="5">
    <source>
        <dbReference type="ARBA" id="ARBA00023136"/>
    </source>
</evidence>
<dbReference type="GeneID" id="19970800"/>
<sequence length="716" mass="78045">MSNQPAYGEEPPLQGFRRSFTVPHRQLSYHERAGLKDSDADSGLLYQHPAVRIFSFAPPSESIVSKSGERHVDADYPIDTIETLPWRSRTEDLIASGPMRIEKIKGSVNFLKCGHNFVHSILRNSQSWCVDGESKFVLRKGRLQYYRIELPNTTADDKAKVEELKAALPTVLKYEKTPCPFKRAFHVDLPDDAITPRRKGKWTRREGEAVTSPDVDSPAPRVWKTSRPPTSYTPPSSFPGSFSKRRASDYVSDTSMPIRPLQLERRRSVAERRAAFEKPQPSSQPPSRPRTPASAVSSEDLGHEDCGDSEAESTAVRATDHGSRTVANQFSDAERTINGTANITPLAPRIAPVVGQQLEQSAEHEPNVASISAPDAQVSAAPNDQAPASSSDPVPTLVNLESTGSRFPTETQGSVVESSDSPQVQSFLEPKVETIAGDLKPVSEALNGDQGSKPNYLLEIPSPEIADDTESVVSTADSFHTVDTIPEHDPVLVDTDPTPMAEHFDPLGTSRFSHKRDISDITVTASSLSGCQDQHDGDQPGTPNLVQSTASDDSWSDVQTPSAHIQDGLRQRLHSRRSLSPLPPSSIVVTPPPPQPSSQVVTAIIQKAASIAVVKPIEMVALVVHVLSRIAGGATLNDLLSGGLFQRPQQPRRHARNPSFPDHIARDDDTEEDDFGVPIRGRTRSPVSAAAKPKVATIKEKERDTDVDSLFADDLD</sequence>
<dbReference type="EMBL" id="KB822719">
    <property type="protein sequence ID" value="ETN41525.1"/>
    <property type="molecule type" value="Genomic_DNA"/>
</dbReference>
<dbReference type="InParanoid" id="W2RYW8"/>
<evidence type="ECO:0000313" key="7">
    <source>
        <dbReference type="EMBL" id="ETN41525.1"/>
    </source>
</evidence>
<feature type="compositionally biased region" description="Basic and acidic residues" evidence="6">
    <location>
        <begin position="262"/>
        <end position="276"/>
    </location>
</feature>
<name>W2RYW8_CYPE1</name>
<feature type="region of interest" description="Disordered" evidence="6">
    <location>
        <begin position="194"/>
        <end position="333"/>
    </location>
</feature>